<sequence>MADVSLAVVTRDEIISCFKEMPRKPWTSNPASRHVTPTSEPSSISRNFTDSGYSSPDDPIASHTQNRVQDSKLPSLKGIPVKLGGQNLLRFKSRPSKPTKDRFNYIIDQIEPLLLARLKKTGKRVGSMAFRTMILGTNEEDASEHIVVLCPNQLLETFNDFFDKNKIIKELCEPTEESPKFRIIVEGREPRLTAKLWHSLMSIGHTSIDLENLFSPQMSSVCGRSLRLTNVQKDVRAATFGVMIKVVNTVGQSKLYGMTAGHVFNDENTTTSSEELSLEDFERCSSIKFSRGLGYYDSGDRGMFRTCKVLKKDGSQEKGPDFDWALVESTELFGVGSNRCPVKHTSGRAIEYSLTTNFGTFSGDDTQQEVEMIADVDGSRPGLLSSEPARVWLETADAFTPAYILTLNDGEGNFHNISC</sequence>
<evidence type="ECO:0000256" key="1">
    <source>
        <dbReference type="SAM" id="MobiDB-lite"/>
    </source>
</evidence>
<dbReference type="GeneID" id="34563516"/>
<proteinExistence type="predicted"/>
<dbReference type="OrthoDB" id="5865767at2759"/>
<organism evidence="2 3">
    <name type="scientific">Colletotrichum orchidophilum</name>
    <dbReference type="NCBI Taxonomy" id="1209926"/>
    <lineage>
        <taxon>Eukaryota</taxon>
        <taxon>Fungi</taxon>
        <taxon>Dikarya</taxon>
        <taxon>Ascomycota</taxon>
        <taxon>Pezizomycotina</taxon>
        <taxon>Sordariomycetes</taxon>
        <taxon>Hypocreomycetidae</taxon>
        <taxon>Glomerellales</taxon>
        <taxon>Glomerellaceae</taxon>
        <taxon>Colletotrichum</taxon>
    </lineage>
</organism>
<comment type="caution">
    <text evidence="2">The sequence shown here is derived from an EMBL/GenBank/DDBJ whole genome shotgun (WGS) entry which is preliminary data.</text>
</comment>
<evidence type="ECO:0000313" key="3">
    <source>
        <dbReference type="Proteomes" id="UP000176998"/>
    </source>
</evidence>
<reference evidence="2 3" key="1">
    <citation type="submission" date="2016-09" db="EMBL/GenBank/DDBJ databases">
        <authorList>
            <person name="Capua I."/>
            <person name="De Benedictis P."/>
            <person name="Joannis T."/>
            <person name="Lombin L.H."/>
            <person name="Cattoli G."/>
        </authorList>
    </citation>
    <scope>NUCLEOTIDE SEQUENCE [LARGE SCALE GENOMIC DNA]</scope>
    <source>
        <strain evidence="2 3">IMI 309357</strain>
    </source>
</reference>
<dbReference type="AlphaFoldDB" id="A0A1G4AYX8"/>
<dbReference type="STRING" id="1209926.A0A1G4AYX8"/>
<feature type="compositionally biased region" description="Polar residues" evidence="1">
    <location>
        <begin position="26"/>
        <end position="54"/>
    </location>
</feature>
<dbReference type="EMBL" id="MJBS01000102">
    <property type="protein sequence ID" value="OHE94331.1"/>
    <property type="molecule type" value="Genomic_DNA"/>
</dbReference>
<feature type="region of interest" description="Disordered" evidence="1">
    <location>
        <begin position="22"/>
        <end position="67"/>
    </location>
</feature>
<gene>
    <name evidence="2" type="ORF">CORC01_10378</name>
</gene>
<dbReference type="RefSeq" id="XP_022471494.1">
    <property type="nucleotide sequence ID" value="XM_022622006.1"/>
</dbReference>
<name>A0A1G4AYX8_9PEZI</name>
<protein>
    <submittedName>
        <fullName evidence="2">Uncharacterized protein</fullName>
    </submittedName>
</protein>
<accession>A0A1G4AYX8</accession>
<keyword evidence="3" id="KW-1185">Reference proteome</keyword>
<evidence type="ECO:0000313" key="2">
    <source>
        <dbReference type="EMBL" id="OHE94331.1"/>
    </source>
</evidence>
<dbReference type="Proteomes" id="UP000176998">
    <property type="component" value="Unassembled WGS sequence"/>
</dbReference>